<evidence type="ECO:0000256" key="5">
    <source>
        <dbReference type="ARBA" id="ARBA00022737"/>
    </source>
</evidence>
<dbReference type="GO" id="GO:0016182">
    <property type="term" value="P:synaptic vesicle budding from endosome"/>
    <property type="evidence" value="ECO:0007669"/>
    <property type="project" value="TreeGrafter"/>
</dbReference>
<dbReference type="GO" id="GO:0098943">
    <property type="term" value="P:neurotransmitter receptor transport, postsynaptic endosome to lysosome"/>
    <property type="evidence" value="ECO:0007669"/>
    <property type="project" value="TreeGrafter"/>
</dbReference>
<keyword evidence="4" id="KW-0813">Transport</keyword>
<dbReference type="GO" id="GO:1904115">
    <property type="term" value="C:axon cytoplasm"/>
    <property type="evidence" value="ECO:0007669"/>
    <property type="project" value="GOC"/>
</dbReference>
<dbReference type="GO" id="GO:0006896">
    <property type="term" value="P:Golgi to vacuole transport"/>
    <property type="evidence" value="ECO:0007669"/>
    <property type="project" value="TreeGrafter"/>
</dbReference>
<dbReference type="GO" id="GO:0048499">
    <property type="term" value="P:synaptic vesicle membrane organization"/>
    <property type="evidence" value="ECO:0007669"/>
    <property type="project" value="TreeGrafter"/>
</dbReference>
<dbReference type="GO" id="GO:0048490">
    <property type="term" value="P:anterograde synaptic vesicle transport"/>
    <property type="evidence" value="ECO:0007669"/>
    <property type="project" value="TreeGrafter"/>
</dbReference>
<dbReference type="AlphaFoldDB" id="A0A1I7RHJ6"/>
<dbReference type="GO" id="GO:0010008">
    <property type="term" value="C:endosome membrane"/>
    <property type="evidence" value="ECO:0007669"/>
    <property type="project" value="TreeGrafter"/>
</dbReference>
<dbReference type="InterPro" id="IPR016024">
    <property type="entry name" value="ARM-type_fold"/>
</dbReference>
<dbReference type="InterPro" id="IPR010474">
    <property type="entry name" value="AP3D_dom_metazoa"/>
</dbReference>
<feature type="compositionally biased region" description="Low complexity" evidence="8">
    <location>
        <begin position="718"/>
        <end position="732"/>
    </location>
</feature>
<evidence type="ECO:0000256" key="8">
    <source>
        <dbReference type="SAM" id="MobiDB-lite"/>
    </source>
</evidence>
<evidence type="ECO:0000256" key="3">
    <source>
        <dbReference type="ARBA" id="ARBA00015717"/>
    </source>
</evidence>
<comment type="subcellular location">
    <subcellularLocation>
        <location evidence="1">Endomembrane system</location>
    </subcellularLocation>
</comment>
<keyword evidence="6" id="KW-0653">Protein transport</keyword>
<accession>A0A1I7RHJ6</accession>
<dbReference type="SUPFAM" id="SSF48371">
    <property type="entry name" value="ARM repeat"/>
    <property type="match status" value="1"/>
</dbReference>
<sequence>MALRKVRNNIDRLFDKNLTDLIRGIRNNKENEGRYIAACMEEIKTELRTDSPFIKANAIEKLAYLQMLGYDISWASFNIIEVMASTKYSEKRIGYLTATQCFNDETDVLMLTTNMIRKDLQSSNMYDCGVALSGLACFATSDLSRDLVNDVVNLLTSSRPYVRKKAVLLLYKIFLKYPESLRPTFSRLKEKLEDSDPGVQSAAVNVICELARKNPRNYLSLAPLFFKLMTTSSNNWMLIKIIKLFGSLVPLESRLGKKLLEPLTTLINSTSAMSLLYECINTVIAVLISISSEGPGDYTPSIQLCVQKLGVLIEDSDQNLKYLGLLAMGRILLTHPKAVQAHKDIVLRCLDDKDESIRLRALDLLYGMVSKKNIMEIVRKLMDHVDKAEGAFYRDELLARIISICSHKNYQYITNFEWYISVLVELTKVEGSKHGVLIAEQIQDVTVRVQSIRHYSVSQMALLVENAHLLLSANSAQRNNISAVLLAAAWICGEYAEHVNDIMSVLESMLKTKVSLVPGDLLSVYIQNIAKLYAFLLLQYEKEDDWDAIESLDNLVLSKLPQFQYSDHLEAQERACNLLHLLKFVESEHIKKKKIGESFAALFEGELNPVASKAQRKVPLPEGLDLDAWIVEPLVETDSDDEDADEVPTIDAARRQFALAAESYLESSEGEEKEKETPKNGKLTKTATQKEIEEGKKRRQFEQENNPYYMKAVTKPIQKSQSNQSQLSQVSKQRAKYQDPSDLQSPLEIPGVIGMDRYMEQQNSTMSWKTVKVEKQKKTKKGTKKKKSKMQNLSVLSSSEEEDDAVVVHNVNRDDGEMPDNALSSDDEKEVNGRSNEFKALDMDLDAPLRDDERLFAPKPYERPRAFEQESFDAFRIHKENGGHKEEKKKSKKKKTKETEPVEEKKKSKKKKKKIKEENLYTAIDEDSKKPKRSDKGKGKTSVEDILVFNSDEMVKPNTLPVSFDNSFKKLCFNERVAVDSSIQIGELEHQKVTITLRIENKGNDLIKMIEVFVLESDSVSLDSKKEGTLKLPFELQPRSSNQHGLHLNVKNPHQTHRVRCTISYLVEEGRDTVTEKLDFRLEIKSILFLKFATIGNSSFEFMISSGELLSSASPSVESKRNFLEVVDGITNESNFSVVEKTEDAATLYAHSFDGKPICVLLKQKESICSISCKCHDQQLGQSLAEDLAQLVKLLPQKN</sequence>
<dbReference type="eggNOG" id="KOG1059">
    <property type="taxonomic scope" value="Eukaryota"/>
</dbReference>
<protein>
    <recommendedName>
        <fullName evidence="3">AP-3 complex subunit delta</fullName>
    </recommendedName>
</protein>
<evidence type="ECO:0000313" key="11">
    <source>
        <dbReference type="WBParaSite" id="BXY_0017400.1"/>
    </source>
</evidence>
<dbReference type="InterPro" id="IPR058898">
    <property type="entry name" value="Mu_AP3"/>
</dbReference>
<evidence type="ECO:0000256" key="6">
    <source>
        <dbReference type="ARBA" id="ARBA00022927"/>
    </source>
</evidence>
<proteinExistence type="inferred from homology"/>
<dbReference type="GO" id="GO:0098830">
    <property type="term" value="C:presynaptic endosome"/>
    <property type="evidence" value="ECO:0007669"/>
    <property type="project" value="TreeGrafter"/>
</dbReference>
<dbReference type="Gene3D" id="1.25.10.10">
    <property type="entry name" value="Leucine-rich Repeat Variant"/>
    <property type="match status" value="1"/>
</dbReference>
<dbReference type="Proteomes" id="UP000095284">
    <property type="component" value="Unplaced"/>
</dbReference>
<keyword evidence="7" id="KW-0472">Membrane</keyword>
<dbReference type="FunFam" id="1.25.10.10:FF:000251">
    <property type="entry name" value="AP-3 complex subunit delta"/>
    <property type="match status" value="1"/>
</dbReference>
<feature type="compositionally biased region" description="Basic and acidic residues" evidence="8">
    <location>
        <begin position="670"/>
        <end position="679"/>
    </location>
</feature>
<comment type="similarity">
    <text evidence="2">Belongs to the adaptor complexes large subunit family.</text>
</comment>
<dbReference type="Pfam" id="PF26171">
    <property type="entry name" value="Mu_AP3"/>
    <property type="match status" value="1"/>
</dbReference>
<feature type="compositionally biased region" description="Basic and acidic residues" evidence="8">
    <location>
        <begin position="897"/>
        <end position="906"/>
    </location>
</feature>
<dbReference type="InterPro" id="IPR002553">
    <property type="entry name" value="Clathrin/coatomer_adapt-like_N"/>
</dbReference>
<feature type="region of interest" description="Disordered" evidence="8">
    <location>
        <begin position="763"/>
        <end position="915"/>
    </location>
</feature>
<dbReference type="InterPro" id="IPR017105">
    <property type="entry name" value="AP3_complex_dsu"/>
</dbReference>
<feature type="compositionally biased region" description="Basic residues" evidence="8">
    <location>
        <begin position="777"/>
        <end position="789"/>
    </location>
</feature>
<feature type="region of interest" description="Disordered" evidence="8">
    <location>
        <begin position="922"/>
        <end position="941"/>
    </location>
</feature>
<dbReference type="PANTHER" id="PTHR22781:SF12">
    <property type="entry name" value="AP-3 COMPLEX SUBUNIT DELTA-1"/>
    <property type="match status" value="1"/>
</dbReference>
<evidence type="ECO:0000256" key="4">
    <source>
        <dbReference type="ARBA" id="ARBA00022448"/>
    </source>
</evidence>
<evidence type="ECO:0000313" key="10">
    <source>
        <dbReference type="Proteomes" id="UP000095284"/>
    </source>
</evidence>
<dbReference type="GO" id="GO:0030123">
    <property type="term" value="C:AP-3 adaptor complex"/>
    <property type="evidence" value="ECO:0007669"/>
    <property type="project" value="InterPro"/>
</dbReference>
<feature type="compositionally biased region" description="Basic and acidic residues" evidence="8">
    <location>
        <begin position="926"/>
        <end position="941"/>
    </location>
</feature>
<dbReference type="GO" id="GO:0006623">
    <property type="term" value="P:protein targeting to vacuole"/>
    <property type="evidence" value="ECO:0007669"/>
    <property type="project" value="TreeGrafter"/>
</dbReference>
<evidence type="ECO:0000256" key="7">
    <source>
        <dbReference type="ARBA" id="ARBA00023136"/>
    </source>
</evidence>
<dbReference type="Pfam" id="PF06375">
    <property type="entry name" value="AP3D1"/>
    <property type="match status" value="1"/>
</dbReference>
<name>A0A1I7RHJ6_BURXY</name>
<feature type="compositionally biased region" description="Basic and acidic residues" evidence="8">
    <location>
        <begin position="830"/>
        <end position="889"/>
    </location>
</feature>
<reference evidence="11" key="1">
    <citation type="submission" date="2016-11" db="UniProtKB">
        <authorList>
            <consortium name="WormBaseParasite"/>
        </authorList>
    </citation>
    <scope>IDENTIFICATION</scope>
</reference>
<dbReference type="GO" id="GO:0043195">
    <property type="term" value="C:terminal bouton"/>
    <property type="evidence" value="ECO:0007669"/>
    <property type="project" value="TreeGrafter"/>
</dbReference>
<evidence type="ECO:0000256" key="1">
    <source>
        <dbReference type="ARBA" id="ARBA00004308"/>
    </source>
</evidence>
<dbReference type="InterPro" id="IPR011989">
    <property type="entry name" value="ARM-like"/>
</dbReference>
<feature type="compositionally biased region" description="Basic and acidic residues" evidence="8">
    <location>
        <begin position="688"/>
        <end position="702"/>
    </location>
</feature>
<organism evidence="10 11">
    <name type="scientific">Bursaphelenchus xylophilus</name>
    <name type="common">Pinewood nematode worm</name>
    <name type="synonym">Aphelenchoides xylophilus</name>
    <dbReference type="NCBI Taxonomy" id="6326"/>
    <lineage>
        <taxon>Eukaryota</taxon>
        <taxon>Metazoa</taxon>
        <taxon>Ecdysozoa</taxon>
        <taxon>Nematoda</taxon>
        <taxon>Chromadorea</taxon>
        <taxon>Rhabditida</taxon>
        <taxon>Tylenchina</taxon>
        <taxon>Tylenchomorpha</taxon>
        <taxon>Aphelenchoidea</taxon>
        <taxon>Aphelenchoididae</taxon>
        <taxon>Bursaphelenchus</taxon>
    </lineage>
</organism>
<feature type="domain" description="AP-3 complex subunit delta" evidence="9">
    <location>
        <begin position="687"/>
        <end position="846"/>
    </location>
</feature>
<dbReference type="PANTHER" id="PTHR22781">
    <property type="entry name" value="DELTA ADAPTIN-RELATED"/>
    <property type="match status" value="1"/>
</dbReference>
<feature type="region of interest" description="Disordered" evidence="8">
    <location>
        <begin position="663"/>
        <end position="748"/>
    </location>
</feature>
<dbReference type="SMART" id="SM01354">
    <property type="entry name" value="BLVR"/>
    <property type="match status" value="1"/>
</dbReference>
<keyword evidence="5" id="KW-0677">Repeat</keyword>
<dbReference type="Pfam" id="PF01602">
    <property type="entry name" value="Adaptin_N"/>
    <property type="match status" value="1"/>
</dbReference>
<evidence type="ECO:0000256" key="2">
    <source>
        <dbReference type="ARBA" id="ARBA00006613"/>
    </source>
</evidence>
<dbReference type="WBParaSite" id="BXY_0017400.1">
    <property type="protein sequence ID" value="BXY_0017400.1"/>
    <property type="gene ID" value="BXY_0017400"/>
</dbReference>
<evidence type="ECO:0000259" key="9">
    <source>
        <dbReference type="SMART" id="SM01354"/>
    </source>
</evidence>